<dbReference type="PANTHER" id="PTHR34587:SF2">
    <property type="entry name" value="G-PROTEIN COUPLED RECEPTORS FAMILY 1 PROFILE DOMAIN-CONTAINING PROTEIN"/>
    <property type="match status" value="1"/>
</dbReference>
<dbReference type="InterPro" id="IPR053216">
    <property type="entry name" value="Appressorial_penetr-assoc"/>
</dbReference>
<keyword evidence="4" id="KW-1185">Reference proteome</keyword>
<dbReference type="Proteomes" id="UP000008370">
    <property type="component" value="Unassembled WGS sequence"/>
</dbReference>
<dbReference type="STRING" id="650164.K5WQH3"/>
<evidence type="ECO:0000313" key="4">
    <source>
        <dbReference type="Proteomes" id="UP000008370"/>
    </source>
</evidence>
<feature type="compositionally biased region" description="Low complexity" evidence="1">
    <location>
        <begin position="354"/>
        <end position="404"/>
    </location>
</feature>
<dbReference type="HOGENOM" id="CLU_029378_1_2_1"/>
<dbReference type="OrthoDB" id="2336871at2759"/>
<gene>
    <name evidence="3" type="ORF">PHACADRAFT_261147</name>
</gene>
<dbReference type="AlphaFoldDB" id="K5WQH3"/>
<feature type="region of interest" description="Disordered" evidence="1">
    <location>
        <begin position="114"/>
        <end position="136"/>
    </location>
</feature>
<dbReference type="EMBL" id="JH930475">
    <property type="protein sequence ID" value="EKM52607.1"/>
    <property type="molecule type" value="Genomic_DNA"/>
</dbReference>
<keyword evidence="2" id="KW-0732">Signal</keyword>
<dbReference type="RefSeq" id="XP_007398948.1">
    <property type="nucleotide sequence ID" value="XM_007398886.1"/>
</dbReference>
<reference evidence="3 4" key="1">
    <citation type="journal article" date="2012" name="BMC Genomics">
        <title>Comparative genomics of the white-rot fungi, Phanerochaete carnosa and P. chrysosporium, to elucidate the genetic basis of the distinct wood types they colonize.</title>
        <authorList>
            <person name="Suzuki H."/>
            <person name="MacDonald J."/>
            <person name="Syed K."/>
            <person name="Salamov A."/>
            <person name="Hori C."/>
            <person name="Aerts A."/>
            <person name="Henrissat B."/>
            <person name="Wiebenga A."/>
            <person name="vanKuyk P.A."/>
            <person name="Barry K."/>
            <person name="Lindquist E."/>
            <person name="LaButti K."/>
            <person name="Lapidus A."/>
            <person name="Lucas S."/>
            <person name="Coutinho P."/>
            <person name="Gong Y."/>
            <person name="Samejima M."/>
            <person name="Mahadevan R."/>
            <person name="Abou-Zaid M."/>
            <person name="de Vries R.P."/>
            <person name="Igarashi K."/>
            <person name="Yadav J.S."/>
            <person name="Grigoriev I.V."/>
            <person name="Master E.R."/>
        </authorList>
    </citation>
    <scope>NUCLEOTIDE SEQUENCE [LARGE SCALE GENOMIC DNA]</scope>
    <source>
        <strain evidence="3 4">HHB-10118-sp</strain>
    </source>
</reference>
<evidence type="ECO:0000256" key="2">
    <source>
        <dbReference type="SAM" id="SignalP"/>
    </source>
</evidence>
<feature type="region of interest" description="Disordered" evidence="1">
    <location>
        <begin position="354"/>
        <end position="426"/>
    </location>
</feature>
<feature type="region of interest" description="Disordered" evidence="1">
    <location>
        <begin position="25"/>
        <end position="44"/>
    </location>
</feature>
<dbReference type="PANTHER" id="PTHR34587">
    <property type="entry name" value="VWFA DOMAIN-CONTAINING PROTEIN"/>
    <property type="match status" value="1"/>
</dbReference>
<name>K5WQH3_PHACS</name>
<accession>K5WQH3</accession>
<dbReference type="GeneID" id="18917902"/>
<proteinExistence type="predicted"/>
<evidence type="ECO:0000256" key="1">
    <source>
        <dbReference type="SAM" id="MobiDB-lite"/>
    </source>
</evidence>
<feature type="chain" id="PRO_5003885767" evidence="2">
    <location>
        <begin position="22"/>
        <end position="426"/>
    </location>
</feature>
<organism evidence="3 4">
    <name type="scientific">Phanerochaete carnosa (strain HHB-10118-sp)</name>
    <name type="common">White-rot fungus</name>
    <name type="synonym">Peniophora carnosa</name>
    <dbReference type="NCBI Taxonomy" id="650164"/>
    <lineage>
        <taxon>Eukaryota</taxon>
        <taxon>Fungi</taxon>
        <taxon>Dikarya</taxon>
        <taxon>Basidiomycota</taxon>
        <taxon>Agaricomycotina</taxon>
        <taxon>Agaricomycetes</taxon>
        <taxon>Polyporales</taxon>
        <taxon>Phanerochaetaceae</taxon>
        <taxon>Phanerochaete</taxon>
    </lineage>
</organism>
<evidence type="ECO:0000313" key="3">
    <source>
        <dbReference type="EMBL" id="EKM52607.1"/>
    </source>
</evidence>
<feature type="signal peptide" evidence="2">
    <location>
        <begin position="1"/>
        <end position="21"/>
    </location>
</feature>
<sequence length="426" mass="41372">MFSKSVLVAFLYLFFVSSAFAAPANDSGGSGGKGSNGQAAKGNDDTAQCSTAIQTVTVTAAAGTASAAVTAAAASSAAGGNGAANKGGNNAGNGGAAGNGAASASVSSAAPASTSAAAASNPPAVSSNSSDPQTSLTLDPRVIATGFESNGQQTPTAGQVASLTSSNNFINYCLTVPNLPITNGQQIQTGSCNPAPIGVVAATTNMPSAKFVFPTNLATLKANTSFTVQMNINNLDTGNFVNPDTNFLAAPQAVNTQGDIIGHSHIVIEAIDSLTSTTPTNPTAFAFFVGLNAPAANGILTANVTSGIPTGTYRMASINTNANHAPVIVAVAQHGSLDDQIYFTVTDDGQPASGNTVGGATAATASPAATGSTVGGPTAASASPAAAGVGGPTAASPSPAAAGKGAAGNKGGNQKQKSRRIRRLRL</sequence>
<feature type="compositionally biased region" description="Low complexity" evidence="1">
    <location>
        <begin position="114"/>
        <end position="130"/>
    </location>
</feature>
<dbReference type="InParanoid" id="K5WQH3"/>
<protein>
    <submittedName>
        <fullName evidence="3">Uncharacterized protein</fullName>
    </submittedName>
</protein>
<feature type="compositionally biased region" description="Basic residues" evidence="1">
    <location>
        <begin position="416"/>
        <end position="426"/>
    </location>
</feature>
<dbReference type="KEGG" id="pco:PHACADRAFT_261147"/>